<proteinExistence type="predicted"/>
<protein>
    <submittedName>
        <fullName evidence="1">Uncharacterized protein</fullName>
    </submittedName>
</protein>
<name>A0ABP7FWR1_9ACTN</name>
<keyword evidence="2" id="KW-1185">Reference proteome</keyword>
<accession>A0ABP7FWR1</accession>
<dbReference type="Proteomes" id="UP001499884">
    <property type="component" value="Unassembled WGS sequence"/>
</dbReference>
<dbReference type="EMBL" id="BAABEP010000049">
    <property type="protein sequence ID" value="GAA3749531.1"/>
    <property type="molecule type" value="Genomic_DNA"/>
</dbReference>
<sequence>MEDRGREHHPVRGCDAGAQLPGALVRIDPASAVGLGVEHGEREIPQVKQVNFAVVHPQSVSHRRREPT</sequence>
<evidence type="ECO:0000313" key="1">
    <source>
        <dbReference type="EMBL" id="GAA3749531.1"/>
    </source>
</evidence>
<evidence type="ECO:0000313" key="2">
    <source>
        <dbReference type="Proteomes" id="UP001499884"/>
    </source>
</evidence>
<organism evidence="1 2">
    <name type="scientific">Streptomyces tremellae</name>
    <dbReference type="NCBI Taxonomy" id="1124239"/>
    <lineage>
        <taxon>Bacteria</taxon>
        <taxon>Bacillati</taxon>
        <taxon>Actinomycetota</taxon>
        <taxon>Actinomycetes</taxon>
        <taxon>Kitasatosporales</taxon>
        <taxon>Streptomycetaceae</taxon>
        <taxon>Streptomyces</taxon>
    </lineage>
</organism>
<gene>
    <name evidence="1" type="ORF">GCM10023082_51960</name>
</gene>
<comment type="caution">
    <text evidence="1">The sequence shown here is derived from an EMBL/GenBank/DDBJ whole genome shotgun (WGS) entry which is preliminary data.</text>
</comment>
<reference evidence="2" key="1">
    <citation type="journal article" date="2019" name="Int. J. Syst. Evol. Microbiol.">
        <title>The Global Catalogue of Microorganisms (GCM) 10K type strain sequencing project: providing services to taxonomists for standard genome sequencing and annotation.</title>
        <authorList>
            <consortium name="The Broad Institute Genomics Platform"/>
            <consortium name="The Broad Institute Genome Sequencing Center for Infectious Disease"/>
            <person name="Wu L."/>
            <person name="Ma J."/>
        </authorList>
    </citation>
    <scope>NUCLEOTIDE SEQUENCE [LARGE SCALE GENOMIC DNA]</scope>
    <source>
        <strain evidence="2">JCM 30846</strain>
    </source>
</reference>